<dbReference type="KEGG" id="stcm:SCMC78_52360"/>
<reference evidence="2" key="1">
    <citation type="submission" date="2024-07" db="EMBL/GenBank/DDBJ databases">
        <title>Complete genome sequences of cellulolytic bacteria, Kitasatospora sp. CMC57 and Streptomyces sp. CMC78, isolated from Japanese agricultural soil.</title>
        <authorList>
            <person name="Hashimoto T."/>
            <person name="Ito M."/>
            <person name="Iwamoto M."/>
            <person name="Fukahori D."/>
            <person name="Shoda T."/>
            <person name="Sakoda M."/>
            <person name="Morohoshi T."/>
            <person name="Mitsuboshi M."/>
            <person name="Nishizawa T."/>
        </authorList>
    </citation>
    <scope>NUCLEOTIDE SEQUENCE</scope>
    <source>
        <strain evidence="2">CMC78</strain>
    </source>
</reference>
<name>A0AB33KIT3_9ACTN</name>
<dbReference type="EMBL" id="AP035884">
    <property type="protein sequence ID" value="BFP55429.1"/>
    <property type="molecule type" value="Genomic_DNA"/>
</dbReference>
<dbReference type="RefSeq" id="WP_397722379.1">
    <property type="nucleotide sequence ID" value="NZ_AP035884.1"/>
</dbReference>
<evidence type="ECO:0000256" key="1">
    <source>
        <dbReference type="SAM" id="SignalP"/>
    </source>
</evidence>
<sequence length="87" mass="8886">MRKIITCGLLAAAALSGSAATPAFADNDSNFGSGVNAANNWNFTAADVCIQELAVVPAMSDWTGNHRNNCSNGNVIDHSGAEALPGH</sequence>
<evidence type="ECO:0000313" key="2">
    <source>
        <dbReference type="EMBL" id="BFP55429.1"/>
    </source>
</evidence>
<accession>A0AB33KIT3</accession>
<dbReference type="AlphaFoldDB" id="A0AB33KIT3"/>
<feature type="signal peptide" evidence="1">
    <location>
        <begin position="1"/>
        <end position="25"/>
    </location>
</feature>
<gene>
    <name evidence="2" type="ORF">SCMC78_52360</name>
</gene>
<feature type="chain" id="PRO_5044201788" description="Secreted protein" evidence="1">
    <location>
        <begin position="26"/>
        <end position="87"/>
    </location>
</feature>
<proteinExistence type="predicted"/>
<keyword evidence="1" id="KW-0732">Signal</keyword>
<protein>
    <recommendedName>
        <fullName evidence="3">Secreted protein</fullName>
    </recommendedName>
</protein>
<evidence type="ECO:0008006" key="3">
    <source>
        <dbReference type="Google" id="ProtNLM"/>
    </source>
</evidence>
<organism evidence="2">
    <name type="scientific">Streptomyces sp. CMC78</name>
    <dbReference type="NCBI Taxonomy" id="3231512"/>
    <lineage>
        <taxon>Bacteria</taxon>
        <taxon>Bacillati</taxon>
        <taxon>Actinomycetota</taxon>
        <taxon>Actinomycetes</taxon>
        <taxon>Kitasatosporales</taxon>
        <taxon>Streptomycetaceae</taxon>
        <taxon>Streptomyces</taxon>
    </lineage>
</organism>